<keyword evidence="1" id="KW-0812">Transmembrane</keyword>
<accession>A0AAV3QJF0</accession>
<keyword evidence="3" id="KW-1185">Reference proteome</keyword>
<feature type="transmembrane region" description="Helical" evidence="1">
    <location>
        <begin position="34"/>
        <end position="56"/>
    </location>
</feature>
<dbReference type="AlphaFoldDB" id="A0AAV3QJF0"/>
<reference evidence="2 3" key="1">
    <citation type="submission" date="2024-01" db="EMBL/GenBank/DDBJ databases">
        <title>The complete chloroplast genome sequence of Lithospermum erythrorhizon: insights into the phylogenetic relationship among Boraginaceae species and the maternal lineages of purple gromwells.</title>
        <authorList>
            <person name="Okada T."/>
            <person name="Watanabe K."/>
        </authorList>
    </citation>
    <scope>NUCLEOTIDE SEQUENCE [LARGE SCALE GENOMIC DNA]</scope>
</reference>
<keyword evidence="1" id="KW-0472">Membrane</keyword>
<dbReference type="EMBL" id="BAABME010004550">
    <property type="protein sequence ID" value="GAA0162785.1"/>
    <property type="molecule type" value="Genomic_DNA"/>
</dbReference>
<sequence>MCSQNTEAEYHKYLYTWCHGEHHVVNHDLVGASIYNLLTSAMFFQICNAVAVAGYLNISTFIASGKTLGR</sequence>
<organism evidence="2 3">
    <name type="scientific">Lithospermum erythrorhizon</name>
    <name type="common">Purple gromwell</name>
    <name type="synonym">Lithospermum officinale var. erythrorhizon</name>
    <dbReference type="NCBI Taxonomy" id="34254"/>
    <lineage>
        <taxon>Eukaryota</taxon>
        <taxon>Viridiplantae</taxon>
        <taxon>Streptophyta</taxon>
        <taxon>Embryophyta</taxon>
        <taxon>Tracheophyta</taxon>
        <taxon>Spermatophyta</taxon>
        <taxon>Magnoliopsida</taxon>
        <taxon>eudicotyledons</taxon>
        <taxon>Gunneridae</taxon>
        <taxon>Pentapetalae</taxon>
        <taxon>asterids</taxon>
        <taxon>lamiids</taxon>
        <taxon>Boraginales</taxon>
        <taxon>Boraginaceae</taxon>
        <taxon>Boraginoideae</taxon>
        <taxon>Lithospermeae</taxon>
        <taxon>Lithospermum</taxon>
    </lineage>
</organism>
<evidence type="ECO:0000313" key="2">
    <source>
        <dbReference type="EMBL" id="GAA0162785.1"/>
    </source>
</evidence>
<name>A0AAV3QJF0_LITER</name>
<dbReference type="Proteomes" id="UP001454036">
    <property type="component" value="Unassembled WGS sequence"/>
</dbReference>
<comment type="caution">
    <text evidence="2">The sequence shown here is derived from an EMBL/GenBank/DDBJ whole genome shotgun (WGS) entry which is preliminary data.</text>
</comment>
<gene>
    <name evidence="2" type="ORF">LIER_18803</name>
</gene>
<protein>
    <submittedName>
        <fullName evidence="2">Uncharacterized protein</fullName>
    </submittedName>
</protein>
<keyword evidence="1" id="KW-1133">Transmembrane helix</keyword>
<evidence type="ECO:0000313" key="3">
    <source>
        <dbReference type="Proteomes" id="UP001454036"/>
    </source>
</evidence>
<proteinExistence type="predicted"/>
<evidence type="ECO:0000256" key="1">
    <source>
        <dbReference type="SAM" id="Phobius"/>
    </source>
</evidence>